<organism evidence="1 2">
    <name type="scientific">Ogataea haglerorum</name>
    <dbReference type="NCBI Taxonomy" id="1937702"/>
    <lineage>
        <taxon>Eukaryota</taxon>
        <taxon>Fungi</taxon>
        <taxon>Dikarya</taxon>
        <taxon>Ascomycota</taxon>
        <taxon>Saccharomycotina</taxon>
        <taxon>Pichiomycetes</taxon>
        <taxon>Pichiales</taxon>
        <taxon>Pichiaceae</taxon>
        <taxon>Ogataea</taxon>
    </lineage>
</organism>
<sequence length="147" mass="16382">MWRLGCKSLEKLGFNRLMRYARTLLRSGTFLARAAVLTARPTVHSRVVQRAPLTQQSVRCNSISARTDGADIPESVRNLTMEQYDTSASETLESIYCDLDEFFDEHNIADADVEESVSISRPMQLTPGWHIDAQHPTGLVCAQQAAA</sequence>
<dbReference type="EMBL" id="JAHLUN010000003">
    <property type="protein sequence ID" value="KAG7767296.1"/>
    <property type="molecule type" value="Genomic_DNA"/>
</dbReference>
<gene>
    <name evidence="1" type="ORF">KL946_001395</name>
</gene>
<accession>A0ABQ7RK32</accession>
<evidence type="ECO:0000313" key="2">
    <source>
        <dbReference type="Proteomes" id="UP000697297"/>
    </source>
</evidence>
<proteinExistence type="predicted"/>
<comment type="caution">
    <text evidence="1">The sequence shown here is derived from an EMBL/GenBank/DDBJ whole genome shotgun (WGS) entry which is preliminary data.</text>
</comment>
<dbReference type="Proteomes" id="UP000697297">
    <property type="component" value="Unassembled WGS sequence"/>
</dbReference>
<name>A0ABQ7RK32_9ASCO</name>
<keyword evidence="2" id="KW-1185">Reference proteome</keyword>
<reference evidence="1 2" key="1">
    <citation type="journal article" date="2021" name="G3 (Bethesda)">
        <title>Genomic diversity, chromosomal rearrangements, and interspecies hybridization in the ogataea polymorpha species complex.</title>
        <authorList>
            <person name="Hanson S.J."/>
            <person name="Cinneide E.O."/>
            <person name="Salzberg L.I."/>
            <person name="Wolfe K.H."/>
            <person name="McGowan J."/>
            <person name="Fitzpatrick D.A."/>
            <person name="Matlin K."/>
        </authorList>
    </citation>
    <scope>NUCLEOTIDE SEQUENCE [LARGE SCALE GENOMIC DNA]</scope>
    <source>
        <strain evidence="1">81-436-3</strain>
    </source>
</reference>
<protein>
    <submittedName>
        <fullName evidence="1">Uncharacterized protein</fullName>
    </submittedName>
</protein>
<evidence type="ECO:0000313" key="1">
    <source>
        <dbReference type="EMBL" id="KAG7767296.1"/>
    </source>
</evidence>